<dbReference type="PATRIC" id="fig|162209.4.peg.4347"/>
<protein>
    <submittedName>
        <fullName evidence="1">Uncharacterized protein</fullName>
    </submittedName>
</protein>
<keyword evidence="2" id="KW-1185">Reference proteome</keyword>
<gene>
    <name evidence="1" type="ORF">IJ22_40960</name>
</gene>
<organism evidence="1 2">
    <name type="scientific">Paenibacillus naphthalenovorans</name>
    <dbReference type="NCBI Taxonomy" id="162209"/>
    <lineage>
        <taxon>Bacteria</taxon>
        <taxon>Bacillati</taxon>
        <taxon>Bacillota</taxon>
        <taxon>Bacilli</taxon>
        <taxon>Bacillales</taxon>
        <taxon>Paenibacillaceae</taxon>
        <taxon>Paenibacillus</taxon>
    </lineage>
</organism>
<reference evidence="1 2" key="2">
    <citation type="journal article" date="2016" name="Genome Announc.">
        <title>Complete Genome Sequences of Two Interactive Moderate Thermophiles, Paenibacillus napthalenovorans 32O-Y and Paenibacillus sp. 32O-W.</title>
        <authorList>
            <person name="Butler R.R.III."/>
            <person name="Wang J."/>
            <person name="Stark B.C."/>
            <person name="Pombert J.F."/>
        </authorList>
    </citation>
    <scope>NUCLEOTIDE SEQUENCE [LARGE SCALE GENOMIC DNA]</scope>
    <source>
        <strain evidence="1 2">32O-Y</strain>
    </source>
</reference>
<accession>A0A0U2W785</accession>
<dbReference type="STRING" id="162209.IJ22_40960"/>
<dbReference type="AlphaFoldDB" id="A0A0U2W785"/>
<dbReference type="Proteomes" id="UP000061660">
    <property type="component" value="Chromosome"/>
</dbReference>
<reference evidence="2" key="1">
    <citation type="submission" date="2015-12" db="EMBL/GenBank/DDBJ databases">
        <title>Complete genome sequences of two moderately thermophilic Paenibacillus species.</title>
        <authorList>
            <person name="Butler R.III."/>
            <person name="Wang J."/>
            <person name="Stark B.C."/>
            <person name="Pombert J.-F."/>
        </authorList>
    </citation>
    <scope>NUCLEOTIDE SEQUENCE [LARGE SCALE GENOMIC DNA]</scope>
    <source>
        <strain evidence="2">32O-Y</strain>
    </source>
</reference>
<dbReference type="KEGG" id="pnp:IJ22_40960"/>
<sequence>MNWTGWPLERVVFLFVGLAFLAVWVQVTLSHYRQNFHHKAMWSPVISSPIYSLAAIWIAISRPDWLLSVFVFLMWFGVLTGTAGFYYHFHGVGLRVGGYSMRNFLVGPPVLMPMMYIAISVLGLIAYYWR</sequence>
<dbReference type="OrthoDB" id="109833at2"/>
<evidence type="ECO:0000313" key="2">
    <source>
        <dbReference type="Proteomes" id="UP000061660"/>
    </source>
</evidence>
<evidence type="ECO:0000313" key="1">
    <source>
        <dbReference type="EMBL" id="ALS24404.1"/>
    </source>
</evidence>
<proteinExistence type="predicted"/>
<dbReference type="RefSeq" id="WP_062410082.1">
    <property type="nucleotide sequence ID" value="NZ_BJCS01000022.1"/>
</dbReference>
<dbReference type="EMBL" id="CP013652">
    <property type="protein sequence ID" value="ALS24404.1"/>
    <property type="molecule type" value="Genomic_DNA"/>
</dbReference>
<name>A0A0U2W785_9BACL</name>